<dbReference type="AlphaFoldDB" id="A0AAV4BUB1"/>
<reference evidence="1 2" key="1">
    <citation type="journal article" date="2021" name="Elife">
        <title>Chloroplast acquisition without the gene transfer in kleptoplastic sea slugs, Plakobranchus ocellatus.</title>
        <authorList>
            <person name="Maeda T."/>
            <person name="Takahashi S."/>
            <person name="Yoshida T."/>
            <person name="Shimamura S."/>
            <person name="Takaki Y."/>
            <person name="Nagai Y."/>
            <person name="Toyoda A."/>
            <person name="Suzuki Y."/>
            <person name="Arimoto A."/>
            <person name="Ishii H."/>
            <person name="Satoh N."/>
            <person name="Nishiyama T."/>
            <person name="Hasebe M."/>
            <person name="Maruyama T."/>
            <person name="Minagawa J."/>
            <person name="Obokata J."/>
            <person name="Shigenobu S."/>
        </authorList>
    </citation>
    <scope>NUCLEOTIDE SEQUENCE [LARGE SCALE GENOMIC DNA]</scope>
</reference>
<keyword evidence="2" id="KW-1185">Reference proteome</keyword>
<gene>
    <name evidence="1" type="ORF">PoB_004940000</name>
</gene>
<dbReference type="Proteomes" id="UP000735302">
    <property type="component" value="Unassembled WGS sequence"/>
</dbReference>
<evidence type="ECO:0000313" key="2">
    <source>
        <dbReference type="Proteomes" id="UP000735302"/>
    </source>
</evidence>
<name>A0AAV4BUB1_9GAST</name>
<evidence type="ECO:0000313" key="1">
    <source>
        <dbReference type="EMBL" id="GFO22895.1"/>
    </source>
</evidence>
<protein>
    <submittedName>
        <fullName evidence="1">Uncharacterized protein</fullName>
    </submittedName>
</protein>
<comment type="caution">
    <text evidence="1">The sequence shown here is derived from an EMBL/GenBank/DDBJ whole genome shotgun (WGS) entry which is preliminary data.</text>
</comment>
<dbReference type="EMBL" id="BLXT01005456">
    <property type="protein sequence ID" value="GFO22895.1"/>
    <property type="molecule type" value="Genomic_DNA"/>
</dbReference>
<proteinExistence type="predicted"/>
<accession>A0AAV4BUB1</accession>
<organism evidence="1 2">
    <name type="scientific">Plakobranchus ocellatus</name>
    <dbReference type="NCBI Taxonomy" id="259542"/>
    <lineage>
        <taxon>Eukaryota</taxon>
        <taxon>Metazoa</taxon>
        <taxon>Spiralia</taxon>
        <taxon>Lophotrochozoa</taxon>
        <taxon>Mollusca</taxon>
        <taxon>Gastropoda</taxon>
        <taxon>Heterobranchia</taxon>
        <taxon>Euthyneura</taxon>
        <taxon>Panpulmonata</taxon>
        <taxon>Sacoglossa</taxon>
        <taxon>Placobranchoidea</taxon>
        <taxon>Plakobranchidae</taxon>
        <taxon>Plakobranchus</taxon>
    </lineage>
</organism>
<sequence>MLGGYGEAMKIDSARTGIRTSDLVANCPTRCATALTCFYNVFQFKYIAEDLAKRRPESRRPSSDGARMDTKPTAHYCVFVCFETFSNLNSVRLCKKQNVTIITDITVAFTISHDATQHLFVIYHL</sequence>